<dbReference type="AlphaFoldDB" id="A0A2G8KH64"/>
<name>A0A2G8KH64_STIJA</name>
<gene>
    <name evidence="2" type="ORF">BSL78_15810</name>
</gene>
<dbReference type="STRING" id="307972.A0A2G8KH64"/>
<dbReference type="GO" id="GO:1990112">
    <property type="term" value="C:RQC complex"/>
    <property type="evidence" value="ECO:0007669"/>
    <property type="project" value="TreeGrafter"/>
</dbReference>
<proteinExistence type="predicted"/>
<dbReference type="PANTHER" id="PTHR22684:SF0">
    <property type="entry name" value="RIBOSOME QUALITY CONTROL COMPLEX SUBUNIT TCF25"/>
    <property type="match status" value="1"/>
</dbReference>
<dbReference type="InterPro" id="IPR006994">
    <property type="entry name" value="TCF25/Rqc1"/>
</dbReference>
<protein>
    <submittedName>
        <fullName evidence="2">Putative transcription factor 25</fullName>
    </submittedName>
</protein>
<dbReference type="Proteomes" id="UP000230750">
    <property type="component" value="Unassembled WGS sequence"/>
</dbReference>
<reference evidence="2 3" key="1">
    <citation type="journal article" date="2017" name="PLoS Biol.">
        <title>The sea cucumber genome provides insights into morphological evolution and visceral regeneration.</title>
        <authorList>
            <person name="Zhang X."/>
            <person name="Sun L."/>
            <person name="Yuan J."/>
            <person name="Sun Y."/>
            <person name="Gao Y."/>
            <person name="Zhang L."/>
            <person name="Li S."/>
            <person name="Dai H."/>
            <person name="Hamel J.F."/>
            <person name="Liu C."/>
            <person name="Yu Y."/>
            <person name="Liu S."/>
            <person name="Lin W."/>
            <person name="Guo K."/>
            <person name="Jin S."/>
            <person name="Xu P."/>
            <person name="Storey K.B."/>
            <person name="Huan P."/>
            <person name="Zhang T."/>
            <person name="Zhou Y."/>
            <person name="Zhang J."/>
            <person name="Lin C."/>
            <person name="Li X."/>
            <person name="Xing L."/>
            <person name="Huo D."/>
            <person name="Sun M."/>
            <person name="Wang L."/>
            <person name="Mercier A."/>
            <person name="Li F."/>
            <person name="Yang H."/>
            <person name="Xiang J."/>
        </authorList>
    </citation>
    <scope>NUCLEOTIDE SEQUENCE [LARGE SCALE GENOMIC DNA]</scope>
    <source>
        <strain evidence="2">Shaxun</strain>
        <tissue evidence="2">Muscle</tissue>
    </source>
</reference>
<dbReference type="OrthoDB" id="205993at2759"/>
<accession>A0A2G8KH64</accession>
<feature type="region of interest" description="Disordered" evidence="1">
    <location>
        <begin position="1"/>
        <end position="115"/>
    </location>
</feature>
<keyword evidence="3" id="KW-1185">Reference proteome</keyword>
<dbReference type="PANTHER" id="PTHR22684">
    <property type="entry name" value="NULP1-RELATED"/>
    <property type="match status" value="1"/>
</dbReference>
<dbReference type="EMBL" id="MRZV01000588">
    <property type="protein sequence ID" value="PIK47310.1"/>
    <property type="molecule type" value="Genomic_DNA"/>
</dbReference>
<organism evidence="2 3">
    <name type="scientific">Stichopus japonicus</name>
    <name type="common">Sea cucumber</name>
    <dbReference type="NCBI Taxonomy" id="307972"/>
    <lineage>
        <taxon>Eukaryota</taxon>
        <taxon>Metazoa</taxon>
        <taxon>Echinodermata</taxon>
        <taxon>Eleutherozoa</taxon>
        <taxon>Echinozoa</taxon>
        <taxon>Holothuroidea</taxon>
        <taxon>Aspidochirotacea</taxon>
        <taxon>Aspidochirotida</taxon>
        <taxon>Stichopodidae</taxon>
        <taxon>Apostichopus</taxon>
    </lineage>
</organism>
<evidence type="ECO:0000256" key="1">
    <source>
        <dbReference type="SAM" id="MobiDB-lite"/>
    </source>
</evidence>
<evidence type="ECO:0000313" key="3">
    <source>
        <dbReference type="Proteomes" id="UP000230750"/>
    </source>
</evidence>
<dbReference type="Pfam" id="PF04910">
    <property type="entry name" value="Tcf25"/>
    <property type="match status" value="1"/>
</dbReference>
<sequence>MSSRALRRIQGGETLVIPQRLSSSEEEDGNVAGKGKNNRNLFDLLGENDSGSEERNSDVEQKTESIEQKTEKEDAKQGAKKKKRKKKKKGGTPEQNGKAIHEKESSNAEQEDEVDRGIREANEILGAESISMMKSSSADNLGSAEKPLLFVEHKHLNPDNEMKKIFGSQVVKHDLRQRKRNQRHYRSTWLTIPKPSWPSITKQGLSMEKASSQGEYNYFCYQHSKDYQQVQFKFLDAVESLNPNNIMELVRVYPYHLDSLLQLSDISRMSDDTSMAVELVERALYACESAFHPLFNLTQANCRLDYKSPENRCLFIALFKHIKYVGLRGCNRTALEFCKFLLSLDPDADPLGVLLMIDYYALKSEQYHFLRRLYDEWEAHKNLSQLPNHAFSAALTYFHLSRDEQANIDVADKMLKDALKMFPLVLLPLLEKCSIQPDKEVSTQSIFAAQVGEPPALTQLVTLFVTRNYPLWKEPEVAEWLERNVRELLKGVTAEEDIVSQNRDKRRMRFQRAPRNIYRHIILSDIKDVTVSLPPELANIPVMAFDPLPPKDTIISYTRQTRRVTPANRNGWMSEFFRSLLPSYTPPPPGQVAAGVDLINEDEGAVGGYLAQDTELRMGINALMDSMRDLLNNLQPAEGGEDQEMEEVD</sequence>
<feature type="compositionally biased region" description="Basic residues" evidence="1">
    <location>
        <begin position="78"/>
        <end position="90"/>
    </location>
</feature>
<comment type="caution">
    <text evidence="2">The sequence shown here is derived from an EMBL/GenBank/DDBJ whole genome shotgun (WGS) entry which is preliminary data.</text>
</comment>
<evidence type="ECO:0000313" key="2">
    <source>
        <dbReference type="EMBL" id="PIK47310.1"/>
    </source>
</evidence>
<feature type="compositionally biased region" description="Basic and acidic residues" evidence="1">
    <location>
        <begin position="52"/>
        <end position="77"/>
    </location>
</feature>